<dbReference type="Gene3D" id="3.40.30.10">
    <property type="entry name" value="Glutaredoxin"/>
    <property type="match status" value="1"/>
</dbReference>
<accession>A0ABZ0NH99</accession>
<dbReference type="Pfam" id="PF13410">
    <property type="entry name" value="GST_C_2"/>
    <property type="match status" value="1"/>
</dbReference>
<protein>
    <recommendedName>
        <fullName evidence="6">Glutathione S-transferase</fullName>
    </recommendedName>
</protein>
<evidence type="ECO:0000259" key="2">
    <source>
        <dbReference type="PROSITE" id="PS50404"/>
    </source>
</evidence>
<dbReference type="Gene3D" id="1.20.1050.10">
    <property type="match status" value="1"/>
</dbReference>
<dbReference type="EMBL" id="CP134185">
    <property type="protein sequence ID" value="WPA98902.1"/>
    <property type="molecule type" value="Genomic_DNA"/>
</dbReference>
<dbReference type="PROSITE" id="PS50404">
    <property type="entry name" value="GST_NTER"/>
    <property type="match status" value="1"/>
</dbReference>
<dbReference type="GeneID" id="90643971"/>
<dbReference type="InterPro" id="IPR036282">
    <property type="entry name" value="Glutathione-S-Trfase_C_sf"/>
</dbReference>
<dbReference type="SFLD" id="SFLDS00019">
    <property type="entry name" value="Glutathione_Transferase_(cytos"/>
    <property type="match status" value="1"/>
</dbReference>
<dbReference type="SUPFAM" id="SSF47616">
    <property type="entry name" value="GST C-terminal domain-like"/>
    <property type="match status" value="1"/>
</dbReference>
<dbReference type="Pfam" id="PF02798">
    <property type="entry name" value="GST_N"/>
    <property type="match status" value="1"/>
</dbReference>
<feature type="domain" description="GST N-terminal" evidence="2">
    <location>
        <begin position="2"/>
        <end position="86"/>
    </location>
</feature>
<evidence type="ECO:0000256" key="1">
    <source>
        <dbReference type="ARBA" id="ARBA00007409"/>
    </source>
</evidence>
<feature type="domain" description="GST C-terminal" evidence="3">
    <location>
        <begin position="88"/>
        <end position="209"/>
    </location>
</feature>
<dbReference type="PROSITE" id="PS50405">
    <property type="entry name" value="GST_CTER"/>
    <property type="match status" value="1"/>
</dbReference>
<dbReference type="InterPro" id="IPR040079">
    <property type="entry name" value="Glutathione_S-Trfase"/>
</dbReference>
<dbReference type="InterPro" id="IPR010987">
    <property type="entry name" value="Glutathione-S-Trfase_C-like"/>
</dbReference>
<dbReference type="InterPro" id="IPR036249">
    <property type="entry name" value="Thioredoxin-like_sf"/>
</dbReference>
<evidence type="ECO:0000313" key="5">
    <source>
        <dbReference type="Proteomes" id="UP001302367"/>
    </source>
</evidence>
<dbReference type="PANTHER" id="PTHR44051">
    <property type="entry name" value="GLUTATHIONE S-TRANSFERASE-RELATED"/>
    <property type="match status" value="1"/>
</dbReference>
<comment type="similarity">
    <text evidence="1">Belongs to the GST superfamily.</text>
</comment>
<dbReference type="PANTHER" id="PTHR44051:SF2">
    <property type="entry name" value="HYPOTHETICAL GLUTATHIONE S-TRANSFERASE LIKE PROTEIN"/>
    <property type="match status" value="1"/>
</dbReference>
<evidence type="ECO:0000259" key="3">
    <source>
        <dbReference type="PROSITE" id="PS50405"/>
    </source>
</evidence>
<evidence type="ECO:0000313" key="4">
    <source>
        <dbReference type="EMBL" id="WPA98902.1"/>
    </source>
</evidence>
<evidence type="ECO:0008006" key="6">
    <source>
        <dbReference type="Google" id="ProtNLM"/>
    </source>
</evidence>
<proteinExistence type="inferred from homology"/>
<gene>
    <name evidence="4" type="ORF">RHO25_003515</name>
</gene>
<dbReference type="Proteomes" id="UP001302367">
    <property type="component" value="Chromosome 2"/>
</dbReference>
<keyword evidence="5" id="KW-1185">Reference proteome</keyword>
<organism evidence="4 5">
    <name type="scientific">Cercospora beticola</name>
    <name type="common">Sugarbeet leaf spot fungus</name>
    <dbReference type="NCBI Taxonomy" id="122368"/>
    <lineage>
        <taxon>Eukaryota</taxon>
        <taxon>Fungi</taxon>
        <taxon>Dikarya</taxon>
        <taxon>Ascomycota</taxon>
        <taxon>Pezizomycotina</taxon>
        <taxon>Dothideomycetes</taxon>
        <taxon>Dothideomycetidae</taxon>
        <taxon>Mycosphaerellales</taxon>
        <taxon>Mycosphaerellaceae</taxon>
        <taxon>Cercospora</taxon>
    </lineage>
</organism>
<dbReference type="SUPFAM" id="SSF52833">
    <property type="entry name" value="Thioredoxin-like"/>
    <property type="match status" value="1"/>
</dbReference>
<reference evidence="4 5" key="1">
    <citation type="submission" date="2023-09" db="EMBL/GenBank/DDBJ databases">
        <title>Complete-Gapless Cercospora beticola genome.</title>
        <authorList>
            <person name="Wyatt N.A."/>
            <person name="Spanner R.E."/>
            <person name="Bolton M.D."/>
        </authorList>
    </citation>
    <scope>NUCLEOTIDE SEQUENCE [LARGE SCALE GENOMIC DNA]</scope>
    <source>
        <strain evidence="4">Cb09-40</strain>
    </source>
</reference>
<sequence length="209" mass="23810">MTDLTLHQTTRSGNCYKISLAASLVGIKIDRIINYDTLKGETRSEHFLSEINGNGKVPVLQIGPHTFMPESNAAMYYIADKSHLIPTDRLLHAQMLQWMFFEQYTHEPAIATLRFWVAIKGLENCTIDEKNAMNGKMVAGWHALDIMEMHLMRGGRKWFVGDGVTLADLALFAYTHVAHESTFFDLMDWPNVRDWCERVKGLNGFVSMV</sequence>
<dbReference type="SFLD" id="SFLDG00358">
    <property type="entry name" value="Main_(cytGST)"/>
    <property type="match status" value="1"/>
</dbReference>
<dbReference type="RefSeq" id="XP_065458479.1">
    <property type="nucleotide sequence ID" value="XM_065602407.1"/>
</dbReference>
<dbReference type="InterPro" id="IPR004045">
    <property type="entry name" value="Glutathione_S-Trfase_N"/>
</dbReference>
<name>A0ABZ0NH99_CERBT</name>